<dbReference type="InterPro" id="IPR008480">
    <property type="entry name" value="DUF761_pln"/>
</dbReference>
<feature type="transmembrane region" description="Helical" evidence="2">
    <location>
        <begin position="36"/>
        <end position="55"/>
    </location>
</feature>
<proteinExistence type="predicted"/>
<keyword evidence="2" id="KW-0812">Transmembrane</keyword>
<dbReference type="Pfam" id="PF05553">
    <property type="entry name" value="DUF761"/>
    <property type="match status" value="1"/>
</dbReference>
<keyword evidence="4" id="KW-1185">Reference proteome</keyword>
<evidence type="ECO:0000313" key="3">
    <source>
        <dbReference type="EMBL" id="GMN43226.1"/>
    </source>
</evidence>
<accession>A0AA88D580</accession>
<keyword evidence="2" id="KW-1133">Transmembrane helix</keyword>
<reference evidence="3" key="1">
    <citation type="submission" date="2023-07" db="EMBL/GenBank/DDBJ databases">
        <title>draft genome sequence of fig (Ficus carica).</title>
        <authorList>
            <person name="Takahashi T."/>
            <person name="Nishimura K."/>
        </authorList>
    </citation>
    <scope>NUCLEOTIDE SEQUENCE</scope>
</reference>
<keyword evidence="2" id="KW-0472">Membrane</keyword>
<comment type="caution">
    <text evidence="3">The sequence shown here is derived from an EMBL/GenBank/DDBJ whole genome shotgun (WGS) entry which is preliminary data.</text>
</comment>
<dbReference type="AlphaFoldDB" id="A0AA88D580"/>
<dbReference type="Proteomes" id="UP001187192">
    <property type="component" value="Unassembled WGS sequence"/>
</dbReference>
<name>A0AA88D580_FICCA</name>
<feature type="compositionally biased region" description="Basic and acidic residues" evidence="1">
    <location>
        <begin position="93"/>
        <end position="116"/>
    </location>
</feature>
<protein>
    <submittedName>
        <fullName evidence="3">Uncharacterized protein</fullName>
    </submittedName>
</protein>
<dbReference type="EMBL" id="BTGU01000016">
    <property type="protein sequence ID" value="GMN43226.1"/>
    <property type="molecule type" value="Genomic_DNA"/>
</dbReference>
<evidence type="ECO:0000256" key="2">
    <source>
        <dbReference type="SAM" id="Phobius"/>
    </source>
</evidence>
<dbReference type="PANTHER" id="PTHR35997:SF6">
    <property type="entry name" value="COTTON FIBER PROTEIN"/>
    <property type="match status" value="1"/>
</dbReference>
<gene>
    <name evidence="3" type="ORF">TIFTF001_012432</name>
</gene>
<evidence type="ECO:0000313" key="4">
    <source>
        <dbReference type="Proteomes" id="UP001187192"/>
    </source>
</evidence>
<dbReference type="PANTHER" id="PTHR35997">
    <property type="entry name" value="COTTON FIBER PROTEIN-RELATED"/>
    <property type="match status" value="1"/>
</dbReference>
<evidence type="ECO:0000256" key="1">
    <source>
        <dbReference type="SAM" id="MobiDB-lite"/>
    </source>
</evidence>
<organism evidence="3 4">
    <name type="scientific">Ficus carica</name>
    <name type="common">Common fig</name>
    <dbReference type="NCBI Taxonomy" id="3494"/>
    <lineage>
        <taxon>Eukaryota</taxon>
        <taxon>Viridiplantae</taxon>
        <taxon>Streptophyta</taxon>
        <taxon>Embryophyta</taxon>
        <taxon>Tracheophyta</taxon>
        <taxon>Spermatophyta</taxon>
        <taxon>Magnoliopsida</taxon>
        <taxon>eudicotyledons</taxon>
        <taxon>Gunneridae</taxon>
        <taxon>Pentapetalae</taxon>
        <taxon>rosids</taxon>
        <taxon>fabids</taxon>
        <taxon>Rosales</taxon>
        <taxon>Moraceae</taxon>
        <taxon>Ficeae</taxon>
        <taxon>Ficus</taxon>
    </lineage>
</organism>
<feature type="region of interest" description="Disordered" evidence="1">
    <location>
        <begin position="93"/>
        <end position="119"/>
    </location>
</feature>
<feature type="transmembrane region" description="Helical" evidence="2">
    <location>
        <begin position="6"/>
        <end position="24"/>
    </location>
</feature>
<sequence>MKGISFFAFIFSIFIYISIFYIFNLSPSTLFTNTKFWFLISNNLILIIAVDYGAFSSASKDKLCIYNEYVMHSKARSNSSSFVLEYQEIEKKSNNTKKQTDRAESMQEKKEKESEHAQNQLQIVAVHEQEKPSTNTEEDQDHIEDKMIVHVEKKLECETNKISEGRRNTYRRSKSDKVKRVVINESKNSVVLRRPETKKYDLENEGEAVNEFLTMSDEDLNRRVEEFIQRFNRQIRLQVYNYDN</sequence>